<dbReference type="Pfam" id="PF08719">
    <property type="entry name" value="NADAR"/>
    <property type="match status" value="1"/>
</dbReference>
<reference evidence="4 5" key="1">
    <citation type="submission" date="2019-03" db="EMBL/GenBank/DDBJ databases">
        <title>Genomic Encyclopedia of Type Strains, Phase III (KMG-III): the genomes of soil and plant-associated and newly described type strains.</title>
        <authorList>
            <person name="Whitman W."/>
        </authorList>
    </citation>
    <scope>NUCLEOTIDE SEQUENCE [LARGE SCALE GENOMIC DNA]</scope>
    <source>
        <strain evidence="4 5">VKM Ac-2573</strain>
    </source>
</reference>
<dbReference type="AlphaFoldDB" id="A0A4V3GE37"/>
<name>A0A4V3GE37_9ACTN</name>
<proteinExistence type="predicted"/>
<dbReference type="OrthoDB" id="67297at2"/>
<evidence type="ECO:0000313" key="4">
    <source>
        <dbReference type="EMBL" id="TDW54533.1"/>
    </source>
</evidence>
<organism evidence="4 5">
    <name type="scientific">Kribbella pratensis</name>
    <dbReference type="NCBI Taxonomy" id="2512112"/>
    <lineage>
        <taxon>Bacteria</taxon>
        <taxon>Bacillati</taxon>
        <taxon>Actinomycetota</taxon>
        <taxon>Actinomycetes</taxon>
        <taxon>Propionibacteriales</taxon>
        <taxon>Kribbellaceae</taxon>
        <taxon>Kribbella</taxon>
    </lineage>
</organism>
<protein>
    <recommendedName>
        <fullName evidence="3">NADAR domain-containing protein</fullName>
    </recommendedName>
</protein>
<comment type="catalytic activity">
    <reaction evidence="2">
        <text>2,5-diamino-6-hydroxy-4-(5-phosphoribosylamino)-pyrimidine + H2O = 2,5,6-triamino-4-hydroxypyrimidine + D-ribose 5-phosphate</text>
        <dbReference type="Rhea" id="RHEA:23436"/>
        <dbReference type="ChEBI" id="CHEBI:15377"/>
        <dbReference type="ChEBI" id="CHEBI:58614"/>
        <dbReference type="ChEBI" id="CHEBI:78346"/>
        <dbReference type="ChEBI" id="CHEBI:137796"/>
    </reaction>
</comment>
<dbReference type="CDD" id="cd15457">
    <property type="entry name" value="NADAR"/>
    <property type="match status" value="1"/>
</dbReference>
<evidence type="ECO:0000259" key="3">
    <source>
        <dbReference type="Pfam" id="PF08719"/>
    </source>
</evidence>
<comment type="catalytic activity">
    <reaction evidence="1">
        <text>5-amino-6-(5-phospho-D-ribosylamino)uracil + H2O = 5,6-diaminouracil + D-ribose 5-phosphate</text>
        <dbReference type="Rhea" id="RHEA:55020"/>
        <dbReference type="ChEBI" id="CHEBI:15377"/>
        <dbReference type="ChEBI" id="CHEBI:46252"/>
        <dbReference type="ChEBI" id="CHEBI:58453"/>
        <dbReference type="ChEBI" id="CHEBI:78346"/>
    </reaction>
</comment>
<gene>
    <name evidence="4" type="ORF">EV653_7852</name>
</gene>
<dbReference type="RefSeq" id="WP_134111330.1">
    <property type="nucleotide sequence ID" value="NZ_SODP01000005.1"/>
</dbReference>
<dbReference type="EMBL" id="SODP01000005">
    <property type="protein sequence ID" value="TDW54533.1"/>
    <property type="molecule type" value="Genomic_DNA"/>
</dbReference>
<evidence type="ECO:0000256" key="1">
    <source>
        <dbReference type="ARBA" id="ARBA00000022"/>
    </source>
</evidence>
<keyword evidence="5" id="KW-1185">Reference proteome</keyword>
<dbReference type="InterPro" id="IPR037238">
    <property type="entry name" value="YbiA-like_sf"/>
</dbReference>
<dbReference type="Proteomes" id="UP000295146">
    <property type="component" value="Unassembled WGS sequence"/>
</dbReference>
<accession>A0A4V3GE37</accession>
<dbReference type="Gene3D" id="1.10.357.40">
    <property type="entry name" value="YbiA-like"/>
    <property type="match status" value="1"/>
</dbReference>
<dbReference type="SUPFAM" id="SSF143990">
    <property type="entry name" value="YbiA-like"/>
    <property type="match status" value="1"/>
</dbReference>
<comment type="caution">
    <text evidence="4">The sequence shown here is derived from an EMBL/GenBank/DDBJ whole genome shotgun (WGS) entry which is preliminary data.</text>
</comment>
<sequence>MTESPVSHSDGIGGLDAPRSVADLVDGIEQGHRYRYVFFWGHTPRRPGEVDASCFSQWYPAPFSVDGVTYLTAEHWMMAGKARLFGDASALAAVLAATHPGEAKAAGRTVRDFDDLRWNEQRMNLVVDGSIHKFTAHPELRAYLVGTGTRVLVEASPVDSIWGTGRTATDPRSEDPTQWPGSNLLGFALMAAREHLGQVGHSTSTSVSAS</sequence>
<evidence type="ECO:0000313" key="5">
    <source>
        <dbReference type="Proteomes" id="UP000295146"/>
    </source>
</evidence>
<evidence type="ECO:0000256" key="2">
    <source>
        <dbReference type="ARBA" id="ARBA00000751"/>
    </source>
</evidence>
<feature type="domain" description="NADAR" evidence="3">
    <location>
        <begin position="38"/>
        <end position="196"/>
    </location>
</feature>
<dbReference type="NCBIfam" id="TIGR02464">
    <property type="entry name" value="ribofla_fusion"/>
    <property type="match status" value="1"/>
</dbReference>
<dbReference type="InterPro" id="IPR012816">
    <property type="entry name" value="NADAR"/>
</dbReference>